<dbReference type="PANTHER" id="PTHR37464:SF1">
    <property type="entry name" value="BLL2463 PROTEIN"/>
    <property type="match status" value="1"/>
</dbReference>
<reference evidence="4" key="2">
    <citation type="submission" date="2014-07" db="EMBL/GenBank/DDBJ databases">
        <title>Genome sequence of Mangrovimonas yunxiaonensis.</title>
        <authorList>
            <person name="Li Y."/>
            <person name="Zheng T."/>
        </authorList>
    </citation>
    <scope>NUCLEOTIDE SEQUENCE [LARGE SCALE GENOMIC DNA]</scope>
    <source>
        <strain evidence="4">LY01</strain>
    </source>
</reference>
<dbReference type="InterPro" id="IPR024163">
    <property type="entry name" value="Aerotolerance_reg_N"/>
</dbReference>
<dbReference type="NCBIfam" id="TIGR02226">
    <property type="entry name" value="two_anch"/>
    <property type="match status" value="1"/>
</dbReference>
<name>A0A084THX3_9FLAO</name>
<keyword evidence="1" id="KW-0472">Membrane</keyword>
<dbReference type="InterPro" id="IPR011933">
    <property type="entry name" value="Double_TM_dom"/>
</dbReference>
<dbReference type="InterPro" id="IPR029062">
    <property type="entry name" value="Class_I_gatase-like"/>
</dbReference>
<keyword evidence="4" id="KW-1185">Reference proteome</keyword>
<organism evidence="3 4">
    <name type="scientific">Mangrovimonas yunxiaonensis</name>
    <dbReference type="NCBI Taxonomy" id="1197477"/>
    <lineage>
        <taxon>Bacteria</taxon>
        <taxon>Pseudomonadati</taxon>
        <taxon>Bacteroidota</taxon>
        <taxon>Flavobacteriia</taxon>
        <taxon>Flavobacteriales</taxon>
        <taxon>Flavobacteriaceae</taxon>
        <taxon>Mangrovimonas</taxon>
    </lineage>
</organism>
<dbReference type="AlphaFoldDB" id="A0A084THX3"/>
<gene>
    <name evidence="3" type="ORF">IA57_11510</name>
</gene>
<feature type="transmembrane region" description="Helical" evidence="1">
    <location>
        <begin position="6"/>
        <end position="24"/>
    </location>
</feature>
<feature type="transmembrane region" description="Helical" evidence="1">
    <location>
        <begin position="616"/>
        <end position="638"/>
    </location>
</feature>
<feature type="domain" description="Aerotolerance regulator N-terminal" evidence="2">
    <location>
        <begin position="1"/>
        <end position="76"/>
    </location>
</feature>
<dbReference type="STRING" id="1197477.IA57_11510"/>
<dbReference type="SUPFAM" id="SSF52317">
    <property type="entry name" value="Class I glutamine amidotransferase-like"/>
    <property type="match status" value="1"/>
</dbReference>
<dbReference type="Proteomes" id="UP000028521">
    <property type="component" value="Unassembled WGS sequence"/>
</dbReference>
<accession>A0A084THX3</accession>
<proteinExistence type="predicted"/>
<feature type="transmembrane region" description="Helical" evidence="1">
    <location>
        <begin position="56"/>
        <end position="77"/>
    </location>
</feature>
<evidence type="ECO:0000259" key="2">
    <source>
        <dbReference type="Pfam" id="PF07584"/>
    </source>
</evidence>
<dbReference type="EMBL" id="JPFK01000008">
    <property type="protein sequence ID" value="KFB00309.1"/>
    <property type="molecule type" value="Genomic_DNA"/>
</dbReference>
<comment type="caution">
    <text evidence="3">The sequence shown here is derived from an EMBL/GenBank/DDBJ whole genome shotgun (WGS) entry which is preliminary data.</text>
</comment>
<evidence type="ECO:0000313" key="4">
    <source>
        <dbReference type="Proteomes" id="UP000028521"/>
    </source>
</evidence>
<sequence>MQFKYPEILYALFALIIPIIVHLFQLRRFKKQTFTNVAVLKRVKLQTRKSAQLKKWLLLATRLLLFAAIILAFAQPYTSKTNVLNKPIETVVYLDNSFSMQAKGKQGELFKRAVQDLVSQIPENQNLSLFTNNRTFKNTTVSAIKNDLLNLDYTNTPLSYDAAYLKGKNLFNQAGHLKNFIFISDFQQKKNHFTPKKETAINFSAVSLKPENVTNVSIDSIYVSNKTATVLELTVNVNSNTAQTENMPISLYDGEKLLAKTSASLAPDGTAVFSIDRNLPINGRVSITDNGLQFDNDLFFNINPSKKINVLAITNGQADFIARIFTKDEFELTTVAENALNYSTIEDQNLIVLNELDQIPSALANALLTFMQHGGSVVIIPSNTLSKDSYNSFVSAFGVRFNDLSPTPKHLTQINFDHPLFENVFNNRVHNFQYPKIERHFNLELESYANILQLEDQSPFLAQVKNLYVFSGAINKDNSNFQHSPLIVPTLYNIGKQSLKMPQLYYSLGQQVSFDVPVSLQQDAVLTMALDNNNMIPQQQAYSNKVTLTTANYLNQAGIYSLYNKDELVQHVSYNYDRDESKLHYQDLSNFNDIEVYNSIPHVFNVIKSETNINVLWKWFVIFALVFVLIEMLILKYFK</sequence>
<dbReference type="OrthoDB" id="9810200at2"/>
<evidence type="ECO:0000256" key="1">
    <source>
        <dbReference type="SAM" id="Phobius"/>
    </source>
</evidence>
<keyword evidence="1" id="KW-1133">Transmembrane helix</keyword>
<evidence type="ECO:0000313" key="3">
    <source>
        <dbReference type="EMBL" id="KFB00309.1"/>
    </source>
</evidence>
<keyword evidence="1" id="KW-0812">Transmembrane</keyword>
<dbReference type="eggNOG" id="COG2304">
    <property type="taxonomic scope" value="Bacteria"/>
</dbReference>
<dbReference type="PANTHER" id="PTHR37464">
    <property type="entry name" value="BLL2463 PROTEIN"/>
    <property type="match status" value="1"/>
</dbReference>
<protein>
    <submittedName>
        <fullName evidence="3">Membrane protein</fullName>
    </submittedName>
</protein>
<dbReference type="RefSeq" id="WP_036123558.1">
    <property type="nucleotide sequence ID" value="NZ_BMET01000003.1"/>
</dbReference>
<reference evidence="3 4" key="1">
    <citation type="journal article" date="2014" name="Genome Announc.">
        <title>Draft Genome Sequence of the Algicidal Bacterium Mangrovimonas yunxiaonensis Strain LY01.</title>
        <authorList>
            <person name="Li Y."/>
            <person name="Zhu H."/>
            <person name="Li C."/>
            <person name="Zhang H."/>
            <person name="Chen Z."/>
            <person name="Zheng W."/>
            <person name="Xu H."/>
            <person name="Zheng T."/>
        </authorList>
    </citation>
    <scope>NUCLEOTIDE SEQUENCE [LARGE SCALE GENOMIC DNA]</scope>
    <source>
        <strain evidence="3 4">LY01</strain>
    </source>
</reference>
<dbReference type="Pfam" id="PF07584">
    <property type="entry name" value="BatA"/>
    <property type="match status" value="1"/>
</dbReference>